<dbReference type="Pfam" id="PF06971">
    <property type="entry name" value="Put_DNA-bind_N"/>
    <property type="match status" value="1"/>
</dbReference>
<comment type="subcellular location">
    <subcellularLocation>
        <location evidence="7">Cytoplasm</location>
    </subcellularLocation>
</comment>
<keyword evidence="3 7" id="KW-0805">Transcription regulation</keyword>
<evidence type="ECO:0000259" key="8">
    <source>
        <dbReference type="SMART" id="SM00881"/>
    </source>
</evidence>
<keyword evidence="1 7" id="KW-0963">Cytoplasm</keyword>
<evidence type="ECO:0000256" key="1">
    <source>
        <dbReference type="ARBA" id="ARBA00022490"/>
    </source>
</evidence>
<keyword evidence="5 7" id="KW-0238">DNA-binding</keyword>
<evidence type="ECO:0000256" key="3">
    <source>
        <dbReference type="ARBA" id="ARBA00023015"/>
    </source>
</evidence>
<evidence type="ECO:0000256" key="7">
    <source>
        <dbReference type="HAMAP-Rule" id="MF_01131"/>
    </source>
</evidence>
<sequence length="218" mass="23214">MKTQKIPEATITRLSVYSRFLAEVEASGIISISSGEIAEGTGGTPAQVRKDLAYFGDFGTRGVGYNVDSLNIAIKKILGVDNPWRMILIGAGNLGSALAHYSGFRNRGFDIVAVFDNDIRKVGMTLSGLPILPIGEMPAYILENDIQIAIITVPGQAAQDVADELAETAISGVLNFSPTSLSMPKGISVRNIDLTVNLEVLSFVITNHDFLTGGDVVE</sequence>
<comment type="function">
    <text evidence="7">Modulates transcription in response to changes in cellular NADH/NAD(+) redox state.</text>
</comment>
<proteinExistence type="inferred from homology"/>
<dbReference type="RefSeq" id="WP_091791943.1">
    <property type="nucleotide sequence ID" value="NZ_FNAF01000007.1"/>
</dbReference>
<dbReference type="SUPFAM" id="SSF46785">
    <property type="entry name" value="Winged helix' DNA-binding domain"/>
    <property type="match status" value="1"/>
</dbReference>
<protein>
    <recommendedName>
        <fullName evidence="7">Redox-sensing transcriptional repressor Rex</fullName>
    </recommendedName>
</protein>
<dbReference type="InterPro" id="IPR003781">
    <property type="entry name" value="CoA-bd"/>
</dbReference>
<dbReference type="PANTHER" id="PTHR35786">
    <property type="entry name" value="REDOX-SENSING TRANSCRIPTIONAL REPRESSOR REX"/>
    <property type="match status" value="1"/>
</dbReference>
<dbReference type="NCBIfam" id="NF003996">
    <property type="entry name" value="PRK05472.2-5"/>
    <property type="match status" value="1"/>
</dbReference>
<evidence type="ECO:0000256" key="2">
    <source>
        <dbReference type="ARBA" id="ARBA00022491"/>
    </source>
</evidence>
<comment type="similarity">
    <text evidence="7">Belongs to the transcriptional regulatory Rex family.</text>
</comment>
<dbReference type="Gene3D" id="3.40.50.720">
    <property type="entry name" value="NAD(P)-binding Rossmann-like Domain"/>
    <property type="match status" value="1"/>
</dbReference>
<gene>
    <name evidence="7" type="primary">rex</name>
    <name evidence="9" type="ORF">SAMN04489866_10745</name>
</gene>
<dbReference type="PANTHER" id="PTHR35786:SF1">
    <property type="entry name" value="REDOX-SENSING TRANSCRIPTIONAL REPRESSOR REX 1"/>
    <property type="match status" value="1"/>
</dbReference>
<dbReference type="NCBIfam" id="NF003989">
    <property type="entry name" value="PRK05472.1-3"/>
    <property type="match status" value="1"/>
</dbReference>
<reference evidence="9 10" key="1">
    <citation type="submission" date="2016-10" db="EMBL/GenBank/DDBJ databases">
        <authorList>
            <person name="de Groot N.N."/>
        </authorList>
    </citation>
    <scope>NUCLEOTIDE SEQUENCE [LARGE SCALE GENOMIC DNA]</scope>
    <source>
        <strain evidence="9 10">DSM 20475</strain>
    </source>
</reference>
<evidence type="ECO:0000313" key="9">
    <source>
        <dbReference type="EMBL" id="SDD80055.1"/>
    </source>
</evidence>
<dbReference type="NCBIfam" id="NF003993">
    <property type="entry name" value="PRK05472.2-2"/>
    <property type="match status" value="1"/>
</dbReference>
<evidence type="ECO:0000256" key="4">
    <source>
        <dbReference type="ARBA" id="ARBA00023027"/>
    </source>
</evidence>
<keyword evidence="2 7" id="KW-0678">Repressor</keyword>
<name>A0A1G6XRK4_PEPNI</name>
<dbReference type="InterPro" id="IPR036388">
    <property type="entry name" value="WH-like_DNA-bd_sf"/>
</dbReference>
<dbReference type="InterPro" id="IPR036291">
    <property type="entry name" value="NAD(P)-bd_dom_sf"/>
</dbReference>
<dbReference type="NCBIfam" id="NF003992">
    <property type="entry name" value="PRK05472.2-1"/>
    <property type="match status" value="1"/>
</dbReference>
<dbReference type="SUPFAM" id="SSF51735">
    <property type="entry name" value="NAD(P)-binding Rossmann-fold domains"/>
    <property type="match status" value="1"/>
</dbReference>
<comment type="subunit">
    <text evidence="7">Homodimer.</text>
</comment>
<dbReference type="InterPro" id="IPR036390">
    <property type="entry name" value="WH_DNA-bd_sf"/>
</dbReference>
<dbReference type="NCBIfam" id="NF003994">
    <property type="entry name" value="PRK05472.2-3"/>
    <property type="match status" value="1"/>
</dbReference>
<keyword evidence="6 7" id="KW-0804">Transcription</keyword>
<dbReference type="Pfam" id="PF02629">
    <property type="entry name" value="CoA_binding"/>
    <property type="match status" value="1"/>
</dbReference>
<keyword evidence="10" id="KW-1185">Reference proteome</keyword>
<feature type="binding site" evidence="7">
    <location>
        <begin position="90"/>
        <end position="95"/>
    </location>
    <ligand>
        <name>NAD(+)</name>
        <dbReference type="ChEBI" id="CHEBI:57540"/>
    </ligand>
</feature>
<dbReference type="InterPro" id="IPR009718">
    <property type="entry name" value="Rex_DNA-bd_C_dom"/>
</dbReference>
<dbReference type="GO" id="GO:0003677">
    <property type="term" value="F:DNA binding"/>
    <property type="evidence" value="ECO:0007669"/>
    <property type="project" value="UniProtKB-UniRule"/>
</dbReference>
<dbReference type="GO" id="GO:0003700">
    <property type="term" value="F:DNA-binding transcription factor activity"/>
    <property type="evidence" value="ECO:0007669"/>
    <property type="project" value="UniProtKB-UniRule"/>
</dbReference>
<dbReference type="OrthoDB" id="9784760at2"/>
<dbReference type="GO" id="GO:0051775">
    <property type="term" value="P:response to redox state"/>
    <property type="evidence" value="ECO:0007669"/>
    <property type="project" value="InterPro"/>
</dbReference>
<dbReference type="GO" id="GO:0045892">
    <property type="term" value="P:negative regulation of DNA-templated transcription"/>
    <property type="evidence" value="ECO:0007669"/>
    <property type="project" value="InterPro"/>
</dbReference>
<feature type="domain" description="CoA-binding" evidence="8">
    <location>
        <begin position="80"/>
        <end position="180"/>
    </location>
</feature>
<evidence type="ECO:0000256" key="5">
    <source>
        <dbReference type="ARBA" id="ARBA00023125"/>
    </source>
</evidence>
<keyword evidence="4 7" id="KW-0520">NAD</keyword>
<dbReference type="NCBIfam" id="NF003995">
    <property type="entry name" value="PRK05472.2-4"/>
    <property type="match status" value="1"/>
</dbReference>
<dbReference type="InterPro" id="IPR058236">
    <property type="entry name" value="Rex_actinobacterial-type"/>
</dbReference>
<evidence type="ECO:0000313" key="10">
    <source>
        <dbReference type="Proteomes" id="UP000198995"/>
    </source>
</evidence>
<dbReference type="SMART" id="SM00881">
    <property type="entry name" value="CoA_binding"/>
    <property type="match status" value="1"/>
</dbReference>
<dbReference type="HAMAP" id="MF_01131">
    <property type="entry name" value="Rex"/>
    <property type="match status" value="1"/>
</dbReference>
<dbReference type="Proteomes" id="UP000198995">
    <property type="component" value="Unassembled WGS sequence"/>
</dbReference>
<dbReference type="AlphaFoldDB" id="A0A1G6XRK4"/>
<accession>A0A1G6XRK4</accession>
<feature type="DNA-binding region" description="H-T-H motif" evidence="7">
    <location>
        <begin position="16"/>
        <end position="55"/>
    </location>
</feature>
<organism evidence="9 10">
    <name type="scientific">Peptococcus niger</name>
    <dbReference type="NCBI Taxonomy" id="2741"/>
    <lineage>
        <taxon>Bacteria</taxon>
        <taxon>Bacillati</taxon>
        <taxon>Bacillota</taxon>
        <taxon>Clostridia</taxon>
        <taxon>Eubacteriales</taxon>
        <taxon>Peptococcaceae</taxon>
        <taxon>Peptococcus</taxon>
    </lineage>
</organism>
<dbReference type="InterPro" id="IPR022876">
    <property type="entry name" value="Tscrpt_rep_Rex"/>
</dbReference>
<dbReference type="STRING" id="2741.SAMN04489866_10745"/>
<dbReference type="EMBL" id="FNAF01000007">
    <property type="protein sequence ID" value="SDD80055.1"/>
    <property type="molecule type" value="Genomic_DNA"/>
</dbReference>
<evidence type="ECO:0000256" key="6">
    <source>
        <dbReference type="ARBA" id="ARBA00023163"/>
    </source>
</evidence>
<dbReference type="GO" id="GO:0005737">
    <property type="term" value="C:cytoplasm"/>
    <property type="evidence" value="ECO:0007669"/>
    <property type="project" value="UniProtKB-SubCell"/>
</dbReference>
<dbReference type="Gene3D" id="1.10.10.10">
    <property type="entry name" value="Winged helix-like DNA-binding domain superfamily/Winged helix DNA-binding domain"/>
    <property type="match status" value="1"/>
</dbReference>